<gene>
    <name evidence="2" type="ORF">M0R45_023836</name>
</gene>
<comment type="caution">
    <text evidence="2">The sequence shown here is derived from an EMBL/GenBank/DDBJ whole genome shotgun (WGS) entry which is preliminary data.</text>
</comment>
<evidence type="ECO:0000313" key="3">
    <source>
        <dbReference type="Proteomes" id="UP001457282"/>
    </source>
</evidence>
<name>A0AAW1WP82_RUBAR</name>
<dbReference type="AlphaFoldDB" id="A0AAW1WP82"/>
<dbReference type="EMBL" id="JBEDUW010000005">
    <property type="protein sequence ID" value="KAK9926619.1"/>
    <property type="molecule type" value="Genomic_DNA"/>
</dbReference>
<accession>A0AAW1WP82</accession>
<evidence type="ECO:0000313" key="2">
    <source>
        <dbReference type="EMBL" id="KAK9926619.1"/>
    </source>
</evidence>
<proteinExistence type="predicted"/>
<evidence type="ECO:0000256" key="1">
    <source>
        <dbReference type="SAM" id="MobiDB-lite"/>
    </source>
</evidence>
<feature type="compositionally biased region" description="Polar residues" evidence="1">
    <location>
        <begin position="7"/>
        <end position="21"/>
    </location>
</feature>
<organism evidence="2 3">
    <name type="scientific">Rubus argutus</name>
    <name type="common">Southern blackberry</name>
    <dbReference type="NCBI Taxonomy" id="59490"/>
    <lineage>
        <taxon>Eukaryota</taxon>
        <taxon>Viridiplantae</taxon>
        <taxon>Streptophyta</taxon>
        <taxon>Embryophyta</taxon>
        <taxon>Tracheophyta</taxon>
        <taxon>Spermatophyta</taxon>
        <taxon>Magnoliopsida</taxon>
        <taxon>eudicotyledons</taxon>
        <taxon>Gunneridae</taxon>
        <taxon>Pentapetalae</taxon>
        <taxon>rosids</taxon>
        <taxon>fabids</taxon>
        <taxon>Rosales</taxon>
        <taxon>Rosaceae</taxon>
        <taxon>Rosoideae</taxon>
        <taxon>Rosoideae incertae sedis</taxon>
        <taxon>Rubus</taxon>
    </lineage>
</organism>
<feature type="region of interest" description="Disordered" evidence="1">
    <location>
        <begin position="44"/>
        <end position="76"/>
    </location>
</feature>
<protein>
    <submittedName>
        <fullName evidence="2">Uncharacterized protein</fullName>
    </submittedName>
</protein>
<feature type="compositionally biased region" description="Basic residues" evidence="1">
    <location>
        <begin position="58"/>
        <end position="69"/>
    </location>
</feature>
<sequence length="76" mass="8481">MEESLETSDTSVRGQNVLTEETPCNETNVRGQLEMDAINSFLGSTTGTGDELIGLSRGQRKRLRKKQRKILANTNR</sequence>
<reference evidence="2 3" key="1">
    <citation type="journal article" date="2023" name="G3 (Bethesda)">
        <title>A chromosome-length genome assembly and annotation of blackberry (Rubus argutus, cv. 'Hillquist').</title>
        <authorList>
            <person name="Bruna T."/>
            <person name="Aryal R."/>
            <person name="Dudchenko O."/>
            <person name="Sargent D.J."/>
            <person name="Mead D."/>
            <person name="Buti M."/>
            <person name="Cavallini A."/>
            <person name="Hytonen T."/>
            <person name="Andres J."/>
            <person name="Pham M."/>
            <person name="Weisz D."/>
            <person name="Mascagni F."/>
            <person name="Usai G."/>
            <person name="Natali L."/>
            <person name="Bassil N."/>
            <person name="Fernandez G.E."/>
            <person name="Lomsadze A."/>
            <person name="Armour M."/>
            <person name="Olukolu B."/>
            <person name="Poorten T."/>
            <person name="Britton C."/>
            <person name="Davik J."/>
            <person name="Ashrafi H."/>
            <person name="Aiden E.L."/>
            <person name="Borodovsky M."/>
            <person name="Worthington M."/>
        </authorList>
    </citation>
    <scope>NUCLEOTIDE SEQUENCE [LARGE SCALE GENOMIC DNA]</scope>
    <source>
        <strain evidence="2">PI 553951</strain>
    </source>
</reference>
<dbReference type="Proteomes" id="UP001457282">
    <property type="component" value="Unassembled WGS sequence"/>
</dbReference>
<feature type="region of interest" description="Disordered" evidence="1">
    <location>
        <begin position="1"/>
        <end position="21"/>
    </location>
</feature>
<keyword evidence="3" id="KW-1185">Reference proteome</keyword>